<dbReference type="SUPFAM" id="SSF56317">
    <property type="entry name" value="Carbon-nitrogen hydrolase"/>
    <property type="match status" value="1"/>
</dbReference>
<dbReference type="PANTHER" id="PTHR46044:SF1">
    <property type="entry name" value="CN HYDROLASE DOMAIN-CONTAINING PROTEIN"/>
    <property type="match status" value="1"/>
</dbReference>
<dbReference type="AlphaFoldDB" id="A0A6P2N921"/>
<dbReference type="PROSITE" id="PS50263">
    <property type="entry name" value="CN_HYDROLASE"/>
    <property type="match status" value="1"/>
</dbReference>
<dbReference type="InterPro" id="IPR000132">
    <property type="entry name" value="Nitrilase/CN_hydratase_CS"/>
</dbReference>
<reference evidence="5 6" key="1">
    <citation type="submission" date="2019-09" db="EMBL/GenBank/DDBJ databases">
        <authorList>
            <person name="Depoorter E."/>
        </authorList>
    </citation>
    <scope>NUCLEOTIDE SEQUENCE [LARGE SCALE GENOMIC DNA]</scope>
    <source>
        <strain evidence="5">LMG 26883</strain>
    </source>
</reference>
<dbReference type="Gene3D" id="3.60.110.10">
    <property type="entry name" value="Carbon-nitrogen hydrolase"/>
    <property type="match status" value="1"/>
</dbReference>
<feature type="domain" description="CN hydrolase" evidence="4">
    <location>
        <begin position="8"/>
        <end position="281"/>
    </location>
</feature>
<sequence length="349" mass="38046">MTINHPRYVVAAVQAAPVFLDLEATVTKTIELIEEAARNGATLIAFPETWIPGYPLFSWLGSPAWSLQFFQRYHDNSLVINSEQYRLIEQAAARNKIMVVLGFSERDAGSLYISQSIINSEGITISTRRKLKPTHVERTVFGEGDGSDLSVHETELGRVGALCCWEHLQPLTRYAMFAQNEQVHIGAWPSFSLYAGAAYTLGPEVNTAVSQIYAVEGQCFVVAPSAVVSEQMIELLCSTPEHHALLQAGGGHARIFGPDGRSLAEPIPENVEGILYAEIDLSVISLAKAAADPAGHYSRPDVTRLLLDPTPKSRVVHVRAEPAAPEMQPATAVVQVDQPTEPLERVTPA</sequence>
<gene>
    <name evidence="5" type="ORF">BPS26883_04341</name>
</gene>
<feature type="active site" description="Proton acceptor" evidence="2">
    <location>
        <position position="48"/>
    </location>
</feature>
<dbReference type="GO" id="GO:0000257">
    <property type="term" value="F:nitrilase activity"/>
    <property type="evidence" value="ECO:0007669"/>
    <property type="project" value="TreeGrafter"/>
</dbReference>
<dbReference type="EMBL" id="CABVPP010000037">
    <property type="protein sequence ID" value="VWB90160.1"/>
    <property type="molecule type" value="Genomic_DNA"/>
</dbReference>
<dbReference type="InterPro" id="IPR044149">
    <property type="entry name" value="Nitrilases_CHs"/>
</dbReference>
<dbReference type="GO" id="GO:0051410">
    <property type="term" value="P:detoxification of nitrogen compound"/>
    <property type="evidence" value="ECO:0007669"/>
    <property type="project" value="TreeGrafter"/>
</dbReference>
<name>A0A6P2N921_9BURK</name>
<dbReference type="InterPro" id="IPR036526">
    <property type="entry name" value="C-N_Hydrolase_sf"/>
</dbReference>
<accession>A0A6P2N921</accession>
<dbReference type="CDD" id="cd07564">
    <property type="entry name" value="nitrilases_CHs"/>
    <property type="match status" value="1"/>
</dbReference>
<dbReference type="PROSITE" id="PS00921">
    <property type="entry name" value="NITRIL_CHT_2"/>
    <property type="match status" value="1"/>
</dbReference>
<organism evidence="5 6">
    <name type="scientific">Burkholderia pseudomultivorans</name>
    <dbReference type="NCBI Taxonomy" id="1207504"/>
    <lineage>
        <taxon>Bacteria</taxon>
        <taxon>Pseudomonadati</taxon>
        <taxon>Pseudomonadota</taxon>
        <taxon>Betaproteobacteria</taxon>
        <taxon>Burkholderiales</taxon>
        <taxon>Burkholderiaceae</taxon>
        <taxon>Burkholderia</taxon>
        <taxon>Burkholderia cepacia complex</taxon>
    </lineage>
</organism>
<feature type="region of interest" description="Disordered" evidence="3">
    <location>
        <begin position="324"/>
        <end position="349"/>
    </location>
</feature>
<evidence type="ECO:0000313" key="5">
    <source>
        <dbReference type="EMBL" id="VWB90160.1"/>
    </source>
</evidence>
<dbReference type="Pfam" id="PF00795">
    <property type="entry name" value="CN_hydrolase"/>
    <property type="match status" value="1"/>
</dbReference>
<proteinExistence type="inferred from homology"/>
<evidence type="ECO:0000259" key="4">
    <source>
        <dbReference type="PROSITE" id="PS50263"/>
    </source>
</evidence>
<dbReference type="InterPro" id="IPR003010">
    <property type="entry name" value="C-N_Hydrolase"/>
</dbReference>
<evidence type="ECO:0000256" key="1">
    <source>
        <dbReference type="ARBA" id="ARBA00008129"/>
    </source>
</evidence>
<evidence type="ECO:0000256" key="2">
    <source>
        <dbReference type="PROSITE-ProRule" id="PRU10139"/>
    </source>
</evidence>
<comment type="similarity">
    <text evidence="1">Belongs to the carbon-nitrogen hydrolase superfamily. Nitrilase family.</text>
</comment>
<dbReference type="SMR" id="A0A6P2N921"/>
<dbReference type="GeneID" id="93171381"/>
<protein>
    <submittedName>
        <fullName evidence="5">Putative nitrilase</fullName>
    </submittedName>
</protein>
<dbReference type="GO" id="GO:0018822">
    <property type="term" value="F:nitrile hydratase activity"/>
    <property type="evidence" value="ECO:0007669"/>
    <property type="project" value="TreeGrafter"/>
</dbReference>
<dbReference type="Proteomes" id="UP000494162">
    <property type="component" value="Unassembled WGS sequence"/>
</dbReference>
<evidence type="ECO:0000313" key="6">
    <source>
        <dbReference type="Proteomes" id="UP000494162"/>
    </source>
</evidence>
<dbReference type="RefSeq" id="WP_012492804.1">
    <property type="nucleotide sequence ID" value="NZ_CABVPP010000037.1"/>
</dbReference>
<dbReference type="PANTHER" id="PTHR46044">
    <property type="entry name" value="NITRILASE"/>
    <property type="match status" value="1"/>
</dbReference>
<evidence type="ECO:0000256" key="3">
    <source>
        <dbReference type="SAM" id="MobiDB-lite"/>
    </source>
</evidence>
<dbReference type="PROSITE" id="PS00920">
    <property type="entry name" value="NITRIL_CHT_1"/>
    <property type="match status" value="1"/>
</dbReference>